<keyword evidence="1" id="KW-0472">Membrane</keyword>
<sequence length="101" mass="10962">MDSDCRDASYRVGGASVSTVLSSNSRYNHLYARTHTHPRRALVMLDARLDFALFLLSGLVGTAVLALSGWKRRGSPRFPLPPAQGPSLSSVTCLTCPPTTW</sequence>
<accession>A0A4Q9PDF0</accession>
<dbReference type="EMBL" id="ML145349">
    <property type="protein sequence ID" value="TBU51267.1"/>
    <property type="molecule type" value="Genomic_DNA"/>
</dbReference>
<evidence type="ECO:0000313" key="2">
    <source>
        <dbReference type="EMBL" id="TBU51267.1"/>
    </source>
</evidence>
<evidence type="ECO:0000313" key="3">
    <source>
        <dbReference type="Proteomes" id="UP000292082"/>
    </source>
</evidence>
<dbReference type="Proteomes" id="UP000292082">
    <property type="component" value="Unassembled WGS sequence"/>
</dbReference>
<keyword evidence="1" id="KW-1133">Transmembrane helix</keyword>
<name>A0A4Q9PDF0_9APHY</name>
<keyword evidence="1" id="KW-0812">Transmembrane</keyword>
<reference evidence="2 3" key="1">
    <citation type="submission" date="2019-01" db="EMBL/GenBank/DDBJ databases">
        <title>Draft genome sequences of three monokaryotic isolates of the white-rot basidiomycete fungus Dichomitus squalens.</title>
        <authorList>
            <consortium name="DOE Joint Genome Institute"/>
            <person name="Lopez S.C."/>
            <person name="Andreopoulos B."/>
            <person name="Pangilinan J."/>
            <person name="Lipzen A."/>
            <person name="Riley R."/>
            <person name="Ahrendt S."/>
            <person name="Ng V."/>
            <person name="Barry K."/>
            <person name="Daum C."/>
            <person name="Grigoriev I.V."/>
            <person name="Hilden K.S."/>
            <person name="Makela M.R."/>
            <person name="de Vries R.P."/>
        </authorList>
    </citation>
    <scope>NUCLEOTIDE SEQUENCE [LARGE SCALE GENOMIC DNA]</scope>
    <source>
        <strain evidence="2 3">CBS 464.89</strain>
    </source>
</reference>
<organism evidence="2 3">
    <name type="scientific">Dichomitus squalens</name>
    <dbReference type="NCBI Taxonomy" id="114155"/>
    <lineage>
        <taxon>Eukaryota</taxon>
        <taxon>Fungi</taxon>
        <taxon>Dikarya</taxon>
        <taxon>Basidiomycota</taxon>
        <taxon>Agaricomycotina</taxon>
        <taxon>Agaricomycetes</taxon>
        <taxon>Polyporales</taxon>
        <taxon>Polyporaceae</taxon>
        <taxon>Dichomitus</taxon>
    </lineage>
</organism>
<gene>
    <name evidence="2" type="ORF">BD310DRAFT_367914</name>
</gene>
<keyword evidence="3" id="KW-1185">Reference proteome</keyword>
<protein>
    <submittedName>
        <fullName evidence="2">Uncharacterized protein</fullName>
    </submittedName>
</protein>
<proteinExistence type="predicted"/>
<feature type="transmembrane region" description="Helical" evidence="1">
    <location>
        <begin position="51"/>
        <end position="70"/>
    </location>
</feature>
<dbReference type="AlphaFoldDB" id="A0A4Q9PDF0"/>
<evidence type="ECO:0000256" key="1">
    <source>
        <dbReference type="SAM" id="Phobius"/>
    </source>
</evidence>